<sequence length="152" mass="17373">MEGEPCFLPVLRHSDTAVPPSHKAHSYISVNTEAGTVGKEENLSVIKEEHIVPEPLRRTAVRQIFEWLFCLYVLSRLASDILRPSCERRTAAILRPAHPPKADHSITLQRVAMTLFLQNLFHKDLMRDRPRMPVFISLKTLSGELFNYGSNR</sequence>
<dbReference type="HOGENOM" id="CLU_1718122_0_0_2"/>
<dbReference type="Proteomes" id="UP000030787">
    <property type="component" value="Chromosome"/>
</dbReference>
<accession>A0A0A7LFZ4</accession>
<evidence type="ECO:0000313" key="1">
    <source>
        <dbReference type="EMBL" id="AIZ56426.1"/>
    </source>
</evidence>
<proteinExistence type="predicted"/>
<dbReference type="AlphaFoldDB" id="A0A0A7LFZ4"/>
<protein>
    <submittedName>
        <fullName evidence="1">Uncharacterized protein</fullName>
    </submittedName>
</protein>
<gene>
    <name evidence="1" type="ORF">Mpt1_c05360</name>
</gene>
<organism evidence="1 2">
    <name type="scientific">Candidatus Methanoplasma termitum</name>
    <dbReference type="NCBI Taxonomy" id="1577791"/>
    <lineage>
        <taxon>Archaea</taxon>
        <taxon>Methanobacteriati</taxon>
        <taxon>Thermoplasmatota</taxon>
        <taxon>Thermoplasmata</taxon>
        <taxon>Methanomassiliicoccales</taxon>
        <taxon>Methanomassiliicoccaceae</taxon>
        <taxon>Candidatus Methanoplasma</taxon>
    </lineage>
</organism>
<dbReference type="EMBL" id="CP010070">
    <property type="protein sequence ID" value="AIZ56426.1"/>
    <property type="molecule type" value="Genomic_DNA"/>
</dbReference>
<reference evidence="1 2" key="1">
    <citation type="journal article" date="2014" name="Appl. Environ. Microbiol.">
        <title>Comparative Genome Analysis of 'Candidatus Methanoplasma termitum' Indicates a New Mode of Energy Metabolism in the Seventh Order of Methanogens.</title>
        <authorList>
            <person name="Lang K."/>
            <person name="Schuldes J."/>
            <person name="Klingl A."/>
            <person name="Poehlein A."/>
            <person name="Daniel R."/>
            <person name="Brune A."/>
        </authorList>
    </citation>
    <scope>NUCLEOTIDE SEQUENCE [LARGE SCALE GENOMIC DNA]</scope>
    <source>
        <strain evidence="2">Mpt1</strain>
    </source>
</reference>
<name>A0A0A7LFZ4_9ARCH</name>
<dbReference type="KEGG" id="mear:Mpt1_c05360"/>
<dbReference type="STRING" id="1577791.Mpt1_c05360"/>
<evidence type="ECO:0000313" key="2">
    <source>
        <dbReference type="Proteomes" id="UP000030787"/>
    </source>
</evidence>
<keyword evidence="2" id="KW-1185">Reference proteome</keyword>